<dbReference type="Proteomes" id="UP000199642">
    <property type="component" value="Unassembled WGS sequence"/>
</dbReference>
<feature type="binding site" evidence="19">
    <location>
        <position position="347"/>
    </location>
    <ligand>
        <name>Zn(2+)</name>
        <dbReference type="ChEBI" id="CHEBI:29105"/>
    </ligand>
</feature>
<dbReference type="GO" id="GO:0032259">
    <property type="term" value="P:methylation"/>
    <property type="evidence" value="ECO:0007669"/>
    <property type="project" value="UniProtKB-KW"/>
</dbReference>
<dbReference type="EC" id="2.1.1.13" evidence="6"/>
<dbReference type="STRING" id="435880.SAMN04487988_106133"/>
<dbReference type="Gene3D" id="3.20.20.330">
    <property type="entry name" value="Homocysteine-binding-like domain"/>
    <property type="match status" value="1"/>
</dbReference>
<organism evidence="21 22">
    <name type="scientific">Algoriphagus hitonicola</name>
    <dbReference type="NCBI Taxonomy" id="435880"/>
    <lineage>
        <taxon>Bacteria</taxon>
        <taxon>Pseudomonadati</taxon>
        <taxon>Bacteroidota</taxon>
        <taxon>Cytophagia</taxon>
        <taxon>Cytophagales</taxon>
        <taxon>Cyclobacteriaceae</taxon>
        <taxon>Algoriphagus</taxon>
    </lineage>
</organism>
<evidence type="ECO:0000256" key="11">
    <source>
        <dbReference type="ARBA" id="ARBA00022679"/>
    </source>
</evidence>
<reference evidence="22" key="1">
    <citation type="submission" date="2016-10" db="EMBL/GenBank/DDBJ databases">
        <authorList>
            <person name="Varghese N."/>
            <person name="Submissions S."/>
        </authorList>
    </citation>
    <scope>NUCLEOTIDE SEQUENCE [LARGE SCALE GENOMIC DNA]</scope>
    <source>
        <strain evidence="22">DSM 19315</strain>
    </source>
</reference>
<evidence type="ECO:0000256" key="10">
    <source>
        <dbReference type="ARBA" id="ARBA00022628"/>
    </source>
</evidence>
<keyword evidence="8 19" id="KW-0489">Methyltransferase</keyword>
<comment type="function">
    <text evidence="17">Catalyzes the transfer of a methyl group from methyl-cobalamin to homocysteine, yielding enzyme-bound cob(I)alamin and methionine. Subsequently, remethylates the cofactor using methyltetrahydrofolate.</text>
</comment>
<evidence type="ECO:0000256" key="14">
    <source>
        <dbReference type="ARBA" id="ARBA00022833"/>
    </source>
</evidence>
<comment type="catalytic activity">
    <reaction evidence="1">
        <text>(6S)-5-methyl-5,6,7,8-tetrahydrofolate + L-homocysteine = (6S)-5,6,7,8-tetrahydrofolate + L-methionine</text>
        <dbReference type="Rhea" id="RHEA:11172"/>
        <dbReference type="ChEBI" id="CHEBI:18608"/>
        <dbReference type="ChEBI" id="CHEBI:57453"/>
        <dbReference type="ChEBI" id="CHEBI:57844"/>
        <dbReference type="ChEBI" id="CHEBI:58199"/>
        <dbReference type="EC" id="2.1.1.13"/>
    </reaction>
</comment>
<dbReference type="GO" id="GO:0050667">
    <property type="term" value="P:homocysteine metabolic process"/>
    <property type="evidence" value="ECO:0007669"/>
    <property type="project" value="TreeGrafter"/>
</dbReference>
<evidence type="ECO:0000256" key="9">
    <source>
        <dbReference type="ARBA" id="ARBA00022605"/>
    </source>
</evidence>
<comment type="pathway">
    <text evidence="4">Amino-acid biosynthesis; L-methionine biosynthesis via de novo pathway; L-methionine from L-homocysteine (MetH route): step 1/1.</text>
</comment>
<dbReference type="InterPro" id="IPR003726">
    <property type="entry name" value="HCY_dom"/>
</dbReference>
<sequence>MPEKDERKKNTLVLFSVFCSISFLIENRTQMQNQTNILLKALQKKILILDGAMGTMIQRYTLTEDDFRTPELKNHPKSLKGNNDLLSLSRPEIIKAIHAEYLEAGADIIETNTFSGTSIAQADYELSHLAYQINFQSAKIAREVADEFTAKDPSKPRFVAGAMGPTNRTASISPDVNDPGYRAVNFDQLAEAYSEQVRGLLDGGVDILLVETIFDTLNAKAALYAIQDVFEERNIPLDPKDGGISIMISGTITDASGRTLSGQTTEAFLISVSHVPLLSVGLNCALGAKELRPYLKVLAQNAPFYVSAYPNAGLPNEFGAYDQGANEMADQVRDFLKEGMLNILGGCCGTTPDHIRAMAKLAAEFQPRKIEEELEEEGADV</sequence>
<dbReference type="GO" id="GO:0046653">
    <property type="term" value="P:tetrahydrofolate metabolic process"/>
    <property type="evidence" value="ECO:0007669"/>
    <property type="project" value="TreeGrafter"/>
</dbReference>
<evidence type="ECO:0000256" key="2">
    <source>
        <dbReference type="ARBA" id="ARBA00001947"/>
    </source>
</evidence>
<evidence type="ECO:0000313" key="22">
    <source>
        <dbReference type="Proteomes" id="UP000199642"/>
    </source>
</evidence>
<keyword evidence="16" id="KW-0170">Cobalt</keyword>
<evidence type="ECO:0000256" key="15">
    <source>
        <dbReference type="ARBA" id="ARBA00023167"/>
    </source>
</evidence>
<dbReference type="AlphaFoldDB" id="A0A1I2TNZ1"/>
<dbReference type="GO" id="GO:0046872">
    <property type="term" value="F:metal ion binding"/>
    <property type="evidence" value="ECO:0007669"/>
    <property type="project" value="UniProtKB-KW"/>
</dbReference>
<protein>
    <recommendedName>
        <fullName evidence="7">Methionine synthase</fullName>
        <ecNumber evidence="6">2.1.1.13</ecNumber>
    </recommendedName>
    <alternativeName>
        <fullName evidence="18">5-methyltetrahydrofolate--homocysteine methyltransferase</fullName>
    </alternativeName>
</protein>
<dbReference type="InterPro" id="IPR050554">
    <property type="entry name" value="Met_Synthase/Corrinoid"/>
</dbReference>
<dbReference type="PANTHER" id="PTHR45833">
    <property type="entry name" value="METHIONINE SYNTHASE"/>
    <property type="match status" value="1"/>
</dbReference>
<evidence type="ECO:0000313" key="21">
    <source>
        <dbReference type="EMBL" id="SFG66620.1"/>
    </source>
</evidence>
<name>A0A1I2TNZ1_9BACT</name>
<dbReference type="PROSITE" id="PS50970">
    <property type="entry name" value="HCY"/>
    <property type="match status" value="1"/>
</dbReference>
<evidence type="ECO:0000256" key="3">
    <source>
        <dbReference type="ARBA" id="ARBA00001956"/>
    </source>
</evidence>
<keyword evidence="11 19" id="KW-0808">Transferase</keyword>
<evidence type="ECO:0000259" key="20">
    <source>
        <dbReference type="PROSITE" id="PS50970"/>
    </source>
</evidence>
<dbReference type="GO" id="GO:0031419">
    <property type="term" value="F:cobalamin binding"/>
    <property type="evidence" value="ECO:0007669"/>
    <property type="project" value="UniProtKB-KW"/>
</dbReference>
<keyword evidence="14 19" id="KW-0862">Zinc</keyword>
<proteinExistence type="inferred from homology"/>
<dbReference type="Pfam" id="PF02574">
    <property type="entry name" value="S-methyl_trans"/>
    <property type="match status" value="1"/>
</dbReference>
<comment type="cofactor">
    <cofactor evidence="3">
        <name>methylcob(III)alamin</name>
        <dbReference type="ChEBI" id="CHEBI:28115"/>
    </cofactor>
</comment>
<evidence type="ECO:0000256" key="17">
    <source>
        <dbReference type="ARBA" id="ARBA00025552"/>
    </source>
</evidence>
<evidence type="ECO:0000256" key="1">
    <source>
        <dbReference type="ARBA" id="ARBA00001700"/>
    </source>
</evidence>
<dbReference type="EMBL" id="FOPC01000006">
    <property type="protein sequence ID" value="SFG66620.1"/>
    <property type="molecule type" value="Genomic_DNA"/>
</dbReference>
<dbReference type="PANTHER" id="PTHR45833:SF1">
    <property type="entry name" value="METHIONINE SYNTHASE"/>
    <property type="match status" value="1"/>
</dbReference>
<evidence type="ECO:0000256" key="4">
    <source>
        <dbReference type="ARBA" id="ARBA00005178"/>
    </source>
</evidence>
<keyword evidence="22" id="KW-1185">Reference proteome</keyword>
<gene>
    <name evidence="21" type="ORF">SAMN04487988_106133</name>
</gene>
<evidence type="ECO:0000256" key="18">
    <source>
        <dbReference type="ARBA" id="ARBA00031040"/>
    </source>
</evidence>
<evidence type="ECO:0000256" key="13">
    <source>
        <dbReference type="ARBA" id="ARBA00022723"/>
    </source>
</evidence>
<evidence type="ECO:0000256" key="5">
    <source>
        <dbReference type="ARBA" id="ARBA00010398"/>
    </source>
</evidence>
<evidence type="ECO:0000256" key="7">
    <source>
        <dbReference type="ARBA" id="ARBA00013998"/>
    </source>
</evidence>
<dbReference type="FunFam" id="3.20.20.330:FF:000001">
    <property type="entry name" value="Methionine synthase"/>
    <property type="match status" value="1"/>
</dbReference>
<dbReference type="GO" id="GO:0008705">
    <property type="term" value="F:methionine synthase activity"/>
    <property type="evidence" value="ECO:0007669"/>
    <property type="project" value="UniProtKB-EC"/>
</dbReference>
<dbReference type="InterPro" id="IPR036589">
    <property type="entry name" value="HCY_dom_sf"/>
</dbReference>
<accession>A0A1I2TNZ1</accession>
<keyword evidence="9" id="KW-0028">Amino-acid biosynthesis</keyword>
<feature type="binding site" evidence="19">
    <location>
        <position position="284"/>
    </location>
    <ligand>
        <name>Zn(2+)</name>
        <dbReference type="ChEBI" id="CHEBI:29105"/>
    </ligand>
</feature>
<keyword evidence="10" id="KW-0846">Cobalamin</keyword>
<feature type="domain" description="Hcy-binding" evidence="20">
    <location>
        <begin position="35"/>
        <end position="362"/>
    </location>
</feature>
<keyword evidence="13 19" id="KW-0479">Metal-binding</keyword>
<evidence type="ECO:0000256" key="12">
    <source>
        <dbReference type="ARBA" id="ARBA00022691"/>
    </source>
</evidence>
<evidence type="ECO:0000256" key="6">
    <source>
        <dbReference type="ARBA" id="ARBA00012032"/>
    </source>
</evidence>
<comment type="similarity">
    <text evidence="5">Belongs to the vitamin-B12 dependent methionine synthase family.</text>
</comment>
<dbReference type="SUPFAM" id="SSF82282">
    <property type="entry name" value="Homocysteine S-methyltransferase"/>
    <property type="match status" value="1"/>
</dbReference>
<evidence type="ECO:0000256" key="19">
    <source>
        <dbReference type="PROSITE-ProRule" id="PRU00333"/>
    </source>
</evidence>
<evidence type="ECO:0000256" key="8">
    <source>
        <dbReference type="ARBA" id="ARBA00022603"/>
    </source>
</evidence>
<dbReference type="GO" id="GO:0005829">
    <property type="term" value="C:cytosol"/>
    <property type="evidence" value="ECO:0007669"/>
    <property type="project" value="TreeGrafter"/>
</dbReference>
<comment type="cofactor">
    <cofactor evidence="2 19">
        <name>Zn(2+)</name>
        <dbReference type="ChEBI" id="CHEBI:29105"/>
    </cofactor>
</comment>
<evidence type="ECO:0000256" key="16">
    <source>
        <dbReference type="ARBA" id="ARBA00023285"/>
    </source>
</evidence>
<keyword evidence="12" id="KW-0949">S-adenosyl-L-methionine</keyword>
<feature type="binding site" evidence="19">
    <location>
        <position position="348"/>
    </location>
    <ligand>
        <name>Zn(2+)</name>
        <dbReference type="ChEBI" id="CHEBI:29105"/>
    </ligand>
</feature>
<keyword evidence="15" id="KW-0486">Methionine biosynthesis</keyword>